<reference evidence="1 2" key="1">
    <citation type="submission" date="2023-10" db="EMBL/GenBank/DDBJ databases">
        <title>Chromosome-scale genome assembly provides insights into flower coloration mechanisms of Canna indica.</title>
        <authorList>
            <person name="Li C."/>
        </authorList>
    </citation>
    <scope>NUCLEOTIDE SEQUENCE [LARGE SCALE GENOMIC DNA]</scope>
    <source>
        <tissue evidence="1">Flower</tissue>
    </source>
</reference>
<dbReference type="Pfam" id="PF02330">
    <property type="entry name" value="MAM33"/>
    <property type="match status" value="1"/>
</dbReference>
<organism evidence="1 2">
    <name type="scientific">Canna indica</name>
    <name type="common">Indian-shot</name>
    <dbReference type="NCBI Taxonomy" id="4628"/>
    <lineage>
        <taxon>Eukaryota</taxon>
        <taxon>Viridiplantae</taxon>
        <taxon>Streptophyta</taxon>
        <taxon>Embryophyta</taxon>
        <taxon>Tracheophyta</taxon>
        <taxon>Spermatophyta</taxon>
        <taxon>Magnoliopsida</taxon>
        <taxon>Liliopsida</taxon>
        <taxon>Zingiberales</taxon>
        <taxon>Cannaceae</taxon>
        <taxon>Canna</taxon>
    </lineage>
</organism>
<dbReference type="AlphaFoldDB" id="A0AAQ3K1T8"/>
<dbReference type="Proteomes" id="UP001327560">
    <property type="component" value="Chromosome 2"/>
</dbReference>
<protein>
    <recommendedName>
        <fullName evidence="3">Mitochondrial glycoprotein</fullName>
    </recommendedName>
</protein>
<dbReference type="PANTHER" id="PTHR10826:SF36">
    <property type="entry name" value="OS08G0439900 PROTEIN"/>
    <property type="match status" value="1"/>
</dbReference>
<dbReference type="InterPro" id="IPR036561">
    <property type="entry name" value="MAM33_sf"/>
</dbReference>
<sequence length="219" mass="25014">MWKQALAVAATVRLSPVRRQLSISAAVNYDLLHSVDENFREVCKIAPSPKKVTPPLPYSIVKGALERSDGQVLRREYGDEEISISVMRRALAIPSRSGDTKDGADDLGHDFINELFLHVSVSRPMRSNSLLFLCGLYPDAVGIHSVCLLSKLTPGLYQGRVFLELDQKLRDQFCLYLEERSVDERLFPFFQSWLYQKDHHNLMNWFSNISKFINDIKPT</sequence>
<evidence type="ECO:0000313" key="2">
    <source>
        <dbReference type="Proteomes" id="UP001327560"/>
    </source>
</evidence>
<dbReference type="EMBL" id="CP136891">
    <property type="protein sequence ID" value="WOK97850.1"/>
    <property type="molecule type" value="Genomic_DNA"/>
</dbReference>
<dbReference type="PANTHER" id="PTHR10826">
    <property type="entry name" value="COMPLEMENT COMPONENT 1"/>
    <property type="match status" value="1"/>
</dbReference>
<keyword evidence="2" id="KW-1185">Reference proteome</keyword>
<dbReference type="InterPro" id="IPR003428">
    <property type="entry name" value="MAM33"/>
</dbReference>
<dbReference type="SUPFAM" id="SSF54529">
    <property type="entry name" value="Mitochondrial glycoprotein MAM33-like"/>
    <property type="match status" value="1"/>
</dbReference>
<dbReference type="Gene3D" id="3.10.280.10">
    <property type="entry name" value="Mitochondrial glycoprotein"/>
    <property type="match status" value="1"/>
</dbReference>
<evidence type="ECO:0008006" key="3">
    <source>
        <dbReference type="Google" id="ProtNLM"/>
    </source>
</evidence>
<dbReference type="GO" id="GO:0005759">
    <property type="term" value="C:mitochondrial matrix"/>
    <property type="evidence" value="ECO:0007669"/>
    <property type="project" value="InterPro"/>
</dbReference>
<proteinExistence type="predicted"/>
<gene>
    <name evidence="1" type="ORF">Cni_G06558</name>
</gene>
<accession>A0AAQ3K1T8</accession>
<evidence type="ECO:0000313" key="1">
    <source>
        <dbReference type="EMBL" id="WOK97850.1"/>
    </source>
</evidence>
<name>A0AAQ3K1T8_9LILI</name>